<dbReference type="OrthoDB" id="9780241at2"/>
<dbReference type="Pfam" id="PF01261">
    <property type="entry name" value="AP_endonuc_2"/>
    <property type="match status" value="1"/>
</dbReference>
<reference evidence="2 3" key="1">
    <citation type="submission" date="2019-03" db="EMBL/GenBank/DDBJ databases">
        <title>Genomic Encyclopedia of Type Strains, Phase IV (KMG-IV): sequencing the most valuable type-strain genomes for metagenomic binning, comparative biology and taxonomic classification.</title>
        <authorList>
            <person name="Goeker M."/>
        </authorList>
    </citation>
    <scope>NUCLEOTIDE SEQUENCE [LARGE SCALE GENOMIC DNA]</scope>
    <source>
        <strain evidence="2 3">DSM 45361</strain>
    </source>
</reference>
<dbReference type="Proteomes" id="UP000295444">
    <property type="component" value="Unassembled WGS sequence"/>
</dbReference>
<evidence type="ECO:0000259" key="1">
    <source>
        <dbReference type="Pfam" id="PF01261"/>
    </source>
</evidence>
<dbReference type="PANTHER" id="PTHR12110">
    <property type="entry name" value="HYDROXYPYRUVATE ISOMERASE"/>
    <property type="match status" value="1"/>
</dbReference>
<protein>
    <submittedName>
        <fullName evidence="2">Sugar phosphate isomerase/epimerase</fullName>
    </submittedName>
</protein>
<accession>A0A4R6SM68</accession>
<keyword evidence="2" id="KW-0413">Isomerase</keyword>
<dbReference type="EMBL" id="SNXZ01000001">
    <property type="protein sequence ID" value="TDQ04412.1"/>
    <property type="molecule type" value="Genomic_DNA"/>
</dbReference>
<dbReference type="InterPro" id="IPR036237">
    <property type="entry name" value="Xyl_isomerase-like_sf"/>
</dbReference>
<dbReference type="InterPro" id="IPR050312">
    <property type="entry name" value="IolE/XylAMocC-like"/>
</dbReference>
<dbReference type="SUPFAM" id="SSF51658">
    <property type="entry name" value="Xylose isomerase-like"/>
    <property type="match status" value="1"/>
</dbReference>
<dbReference type="GO" id="GO:0016853">
    <property type="term" value="F:isomerase activity"/>
    <property type="evidence" value="ECO:0007669"/>
    <property type="project" value="UniProtKB-KW"/>
</dbReference>
<dbReference type="RefSeq" id="WP_133847319.1">
    <property type="nucleotide sequence ID" value="NZ_SNXZ01000001.1"/>
</dbReference>
<evidence type="ECO:0000313" key="3">
    <source>
        <dbReference type="Proteomes" id="UP000295444"/>
    </source>
</evidence>
<proteinExistence type="predicted"/>
<feature type="domain" description="Xylose isomerase-like TIM barrel" evidence="1">
    <location>
        <begin position="38"/>
        <end position="262"/>
    </location>
</feature>
<sequence>MTVLHQKDLMFTHLHLTGATWDQPSRYSFADRVAALGEHGAIGMGMNAEEFGKLLTEYSADQIKGILADHGQRIIELEVLIGWDHSDDATELEDHLIGLADTIGIEKIKASAVTPPGTEVIATDILIRRFGALCDRAGDHELTVALESIAVMPGFNYGIAADTVQGADRWNGKLQLDLWHLFRDPTGPAAVAALDGRFVSGVELCDGPAEPGEDLMAECTGGRLFPGDGAFPIVSLLHDLEAKGVDVPLSVEVLNTELRELSPSENVATSKARIEAFLATARES</sequence>
<dbReference type="InterPro" id="IPR013022">
    <property type="entry name" value="Xyl_isomerase-like_TIM-brl"/>
</dbReference>
<keyword evidence="3" id="KW-1185">Reference proteome</keyword>
<evidence type="ECO:0000313" key="2">
    <source>
        <dbReference type="EMBL" id="TDQ04412.1"/>
    </source>
</evidence>
<comment type="caution">
    <text evidence="2">The sequence shown here is derived from an EMBL/GenBank/DDBJ whole genome shotgun (WGS) entry which is preliminary data.</text>
</comment>
<name>A0A4R6SM68_LABRH</name>
<dbReference type="Gene3D" id="3.20.20.150">
    <property type="entry name" value="Divalent-metal-dependent TIM barrel enzymes"/>
    <property type="match status" value="1"/>
</dbReference>
<organism evidence="2 3">
    <name type="scientific">Labedaea rhizosphaerae</name>
    <dbReference type="NCBI Taxonomy" id="598644"/>
    <lineage>
        <taxon>Bacteria</taxon>
        <taxon>Bacillati</taxon>
        <taxon>Actinomycetota</taxon>
        <taxon>Actinomycetes</taxon>
        <taxon>Pseudonocardiales</taxon>
        <taxon>Pseudonocardiaceae</taxon>
        <taxon>Labedaea</taxon>
    </lineage>
</organism>
<dbReference type="AlphaFoldDB" id="A0A4R6SM68"/>
<gene>
    <name evidence="2" type="ORF">EV186_101364</name>
</gene>
<dbReference type="PANTHER" id="PTHR12110:SF48">
    <property type="entry name" value="BLL3656 PROTEIN"/>
    <property type="match status" value="1"/>
</dbReference>